<reference evidence="1 2" key="1">
    <citation type="submission" date="2019-08" db="EMBL/GenBank/DDBJ databases">
        <title>Whole genome of Aphis craccivora.</title>
        <authorList>
            <person name="Voronova N.V."/>
            <person name="Shulinski R.S."/>
            <person name="Bandarenka Y.V."/>
            <person name="Zhorov D.G."/>
            <person name="Warner D."/>
        </authorList>
    </citation>
    <scope>NUCLEOTIDE SEQUENCE [LARGE SCALE GENOMIC DNA]</scope>
    <source>
        <strain evidence="1">180601</strain>
        <tissue evidence="1">Whole Body</tissue>
    </source>
</reference>
<protein>
    <submittedName>
        <fullName evidence="1">Uncharacterized protein</fullName>
    </submittedName>
</protein>
<comment type="caution">
    <text evidence="1">The sequence shown here is derived from an EMBL/GenBank/DDBJ whole genome shotgun (WGS) entry which is preliminary data.</text>
</comment>
<dbReference type="AlphaFoldDB" id="A0A6G0VL22"/>
<name>A0A6G0VL22_APHCR</name>
<accession>A0A6G0VL22</accession>
<feature type="non-terminal residue" evidence="1">
    <location>
        <position position="186"/>
    </location>
</feature>
<evidence type="ECO:0000313" key="2">
    <source>
        <dbReference type="Proteomes" id="UP000478052"/>
    </source>
</evidence>
<feature type="non-terminal residue" evidence="1">
    <location>
        <position position="1"/>
    </location>
</feature>
<organism evidence="1 2">
    <name type="scientific">Aphis craccivora</name>
    <name type="common">Cowpea aphid</name>
    <dbReference type="NCBI Taxonomy" id="307492"/>
    <lineage>
        <taxon>Eukaryota</taxon>
        <taxon>Metazoa</taxon>
        <taxon>Ecdysozoa</taxon>
        <taxon>Arthropoda</taxon>
        <taxon>Hexapoda</taxon>
        <taxon>Insecta</taxon>
        <taxon>Pterygota</taxon>
        <taxon>Neoptera</taxon>
        <taxon>Paraneoptera</taxon>
        <taxon>Hemiptera</taxon>
        <taxon>Sternorrhyncha</taxon>
        <taxon>Aphidomorpha</taxon>
        <taxon>Aphidoidea</taxon>
        <taxon>Aphididae</taxon>
        <taxon>Aphidini</taxon>
        <taxon>Aphis</taxon>
        <taxon>Aphis</taxon>
    </lineage>
</organism>
<gene>
    <name evidence="1" type="ORF">FWK35_00029305</name>
</gene>
<dbReference type="EMBL" id="VUJU01015295">
    <property type="protein sequence ID" value="KAF0695113.1"/>
    <property type="molecule type" value="Genomic_DNA"/>
</dbReference>
<sequence length="186" mass="21986">EIKYNWVKADYLSIINALGNIQCTELFNNNEINTNTEIFYNILYFFIKKFTPTYVSYKSSFPSWFTHSYYKQSHSANIHYVENSIIFLMCILYTQPIHNTPSNLKPLNSSISICNINITFSDIFQELNTLNLNFHLARIITLRNALFPLFGKQFTSLQFIKKVIVLLSQTIVQYLKFLLFRKYEVK</sequence>
<proteinExistence type="predicted"/>
<keyword evidence="2" id="KW-1185">Reference proteome</keyword>
<evidence type="ECO:0000313" key="1">
    <source>
        <dbReference type="EMBL" id="KAF0695113.1"/>
    </source>
</evidence>
<dbReference type="Proteomes" id="UP000478052">
    <property type="component" value="Unassembled WGS sequence"/>
</dbReference>